<dbReference type="GO" id="GO:0004140">
    <property type="term" value="F:dephospho-CoA kinase activity"/>
    <property type="evidence" value="ECO:0007669"/>
    <property type="project" value="UniProtKB-EC"/>
</dbReference>
<evidence type="ECO:0000256" key="4">
    <source>
        <dbReference type="ARBA" id="ARBA00022993"/>
    </source>
</evidence>
<protein>
    <recommendedName>
        <fullName evidence="5 6">Dephospho-CoA kinase</fullName>
        <ecNumber evidence="5 6">2.7.1.24</ecNumber>
    </recommendedName>
    <alternativeName>
        <fullName evidence="5">Dephosphocoenzyme A kinase</fullName>
    </alternativeName>
</protein>
<keyword evidence="8" id="KW-1185">Reference proteome</keyword>
<comment type="function">
    <text evidence="5">Catalyzes the phosphorylation of the 3'-hydroxyl group of dephosphocoenzyme A to form coenzyme A.</text>
</comment>
<proteinExistence type="inferred from homology"/>
<dbReference type="PANTHER" id="PTHR10695:SF46">
    <property type="entry name" value="BIFUNCTIONAL COENZYME A SYNTHASE-RELATED"/>
    <property type="match status" value="1"/>
</dbReference>
<keyword evidence="5 7" id="KW-0808">Transferase</keyword>
<dbReference type="CDD" id="cd02022">
    <property type="entry name" value="DPCK"/>
    <property type="match status" value="1"/>
</dbReference>
<gene>
    <name evidence="5 7" type="primary">coaE</name>
    <name evidence="7" type="ORF">RM519_11570</name>
</gene>
<keyword evidence="5" id="KW-0963">Cytoplasm</keyword>
<reference evidence="7 8" key="1">
    <citation type="submission" date="2023-09" db="EMBL/GenBank/DDBJ databases">
        <authorList>
            <person name="Rey-Velasco X."/>
        </authorList>
    </citation>
    <scope>NUCLEOTIDE SEQUENCE [LARGE SCALE GENOMIC DNA]</scope>
    <source>
        <strain evidence="7 8">P050</strain>
    </source>
</reference>
<dbReference type="EC" id="2.7.1.24" evidence="5 6"/>
<evidence type="ECO:0000256" key="1">
    <source>
        <dbReference type="ARBA" id="ARBA00009018"/>
    </source>
</evidence>
<keyword evidence="5 7" id="KW-0418">Kinase</keyword>
<comment type="catalytic activity">
    <reaction evidence="5">
        <text>3'-dephospho-CoA + ATP = ADP + CoA + H(+)</text>
        <dbReference type="Rhea" id="RHEA:18245"/>
        <dbReference type="ChEBI" id="CHEBI:15378"/>
        <dbReference type="ChEBI" id="CHEBI:30616"/>
        <dbReference type="ChEBI" id="CHEBI:57287"/>
        <dbReference type="ChEBI" id="CHEBI:57328"/>
        <dbReference type="ChEBI" id="CHEBI:456216"/>
        <dbReference type="EC" id="2.7.1.24"/>
    </reaction>
</comment>
<dbReference type="EMBL" id="JAVRHV010000006">
    <property type="protein sequence ID" value="MDT0553888.1"/>
    <property type="molecule type" value="Genomic_DNA"/>
</dbReference>
<evidence type="ECO:0000256" key="5">
    <source>
        <dbReference type="HAMAP-Rule" id="MF_00376"/>
    </source>
</evidence>
<sequence>MILVGLTGLMGSGKSTVLLMFKEFGAAVYNADTEAKLLMHSPALRQEIELLFGKIAYVDEKLNRKYISKVVFDDPVKLKQLNSIVHPAVKIHFENFVANSKADCVVYESALLFQSSLKSLFDFIVVVTAPVEERILRIMKRDNSNKEAIEKRLAHQKITVNELEQADFIIENVAINSTRLSVKNIYSFILGNQ</sequence>
<comment type="similarity">
    <text evidence="1 5">Belongs to the CoaE family.</text>
</comment>
<dbReference type="RefSeq" id="WP_311593974.1">
    <property type="nucleotide sequence ID" value="NZ_JAVRHV010000006.1"/>
</dbReference>
<name>A0ABU2Y9Z4_9FLAO</name>
<dbReference type="InterPro" id="IPR027417">
    <property type="entry name" value="P-loop_NTPase"/>
</dbReference>
<dbReference type="HAMAP" id="MF_00376">
    <property type="entry name" value="Dephospho_CoA_kinase"/>
    <property type="match status" value="1"/>
</dbReference>
<keyword evidence="2 5" id="KW-0547">Nucleotide-binding</keyword>
<evidence type="ECO:0000313" key="7">
    <source>
        <dbReference type="EMBL" id="MDT0553888.1"/>
    </source>
</evidence>
<keyword evidence="3 5" id="KW-0067">ATP-binding</keyword>
<dbReference type="InterPro" id="IPR001977">
    <property type="entry name" value="Depp_CoAkinase"/>
</dbReference>
<accession>A0ABU2Y9Z4</accession>
<dbReference type="Gene3D" id="3.40.50.300">
    <property type="entry name" value="P-loop containing nucleotide triphosphate hydrolases"/>
    <property type="match status" value="1"/>
</dbReference>
<feature type="binding site" evidence="5">
    <location>
        <begin position="11"/>
        <end position="16"/>
    </location>
    <ligand>
        <name>ATP</name>
        <dbReference type="ChEBI" id="CHEBI:30616"/>
    </ligand>
</feature>
<dbReference type="PROSITE" id="PS51219">
    <property type="entry name" value="DPCK"/>
    <property type="match status" value="1"/>
</dbReference>
<dbReference type="NCBIfam" id="TIGR00152">
    <property type="entry name" value="dephospho-CoA kinase"/>
    <property type="match status" value="1"/>
</dbReference>
<organism evidence="7 8">
    <name type="scientific">Urechidicola vernalis</name>
    <dbReference type="NCBI Taxonomy" id="3075600"/>
    <lineage>
        <taxon>Bacteria</taxon>
        <taxon>Pseudomonadati</taxon>
        <taxon>Bacteroidota</taxon>
        <taxon>Flavobacteriia</taxon>
        <taxon>Flavobacteriales</taxon>
        <taxon>Flavobacteriaceae</taxon>
        <taxon>Urechidicola</taxon>
    </lineage>
</organism>
<dbReference type="SUPFAM" id="SSF52540">
    <property type="entry name" value="P-loop containing nucleoside triphosphate hydrolases"/>
    <property type="match status" value="1"/>
</dbReference>
<evidence type="ECO:0000256" key="3">
    <source>
        <dbReference type="ARBA" id="ARBA00022840"/>
    </source>
</evidence>
<keyword evidence="4 5" id="KW-0173">Coenzyme A biosynthesis</keyword>
<evidence type="ECO:0000256" key="2">
    <source>
        <dbReference type="ARBA" id="ARBA00022741"/>
    </source>
</evidence>
<dbReference type="Proteomes" id="UP001252186">
    <property type="component" value="Unassembled WGS sequence"/>
</dbReference>
<comment type="subcellular location">
    <subcellularLocation>
        <location evidence="5">Cytoplasm</location>
    </subcellularLocation>
</comment>
<comment type="pathway">
    <text evidence="5">Cofactor biosynthesis; coenzyme A biosynthesis; CoA from (R)-pantothenate: step 5/5.</text>
</comment>
<dbReference type="PANTHER" id="PTHR10695">
    <property type="entry name" value="DEPHOSPHO-COA KINASE-RELATED"/>
    <property type="match status" value="1"/>
</dbReference>
<evidence type="ECO:0000313" key="8">
    <source>
        <dbReference type="Proteomes" id="UP001252186"/>
    </source>
</evidence>
<dbReference type="Pfam" id="PF01121">
    <property type="entry name" value="CoaE"/>
    <property type="match status" value="1"/>
</dbReference>
<evidence type="ECO:0000256" key="6">
    <source>
        <dbReference type="NCBIfam" id="TIGR00152"/>
    </source>
</evidence>
<comment type="caution">
    <text evidence="7">The sequence shown here is derived from an EMBL/GenBank/DDBJ whole genome shotgun (WGS) entry which is preliminary data.</text>
</comment>